<reference evidence="5" key="1">
    <citation type="submission" date="2021-01" db="EMBL/GenBank/DDBJ databases">
        <title>Whole genome shotgun sequence of Virgisporangium aurantiacum NBRC 16421.</title>
        <authorList>
            <person name="Komaki H."/>
            <person name="Tamura T."/>
        </authorList>
    </citation>
    <scope>NUCLEOTIDE SEQUENCE</scope>
    <source>
        <strain evidence="5">NBRC 16421</strain>
    </source>
</reference>
<dbReference type="InterPro" id="IPR036388">
    <property type="entry name" value="WH-like_DNA-bd_sf"/>
</dbReference>
<comment type="caution">
    <text evidence="5">The sequence shown here is derived from an EMBL/GenBank/DDBJ whole genome shotgun (WGS) entry which is preliminary data.</text>
</comment>
<dbReference type="AlphaFoldDB" id="A0A8J4E0G9"/>
<dbReference type="Gene3D" id="1.10.10.10">
    <property type="entry name" value="Winged helix-like DNA-binding domain superfamily/Winged helix DNA-binding domain"/>
    <property type="match status" value="1"/>
</dbReference>
<dbReference type="PANTHER" id="PTHR33164">
    <property type="entry name" value="TRANSCRIPTIONAL REGULATOR, MARR FAMILY"/>
    <property type="match status" value="1"/>
</dbReference>
<dbReference type="GO" id="GO:0003677">
    <property type="term" value="F:DNA binding"/>
    <property type="evidence" value="ECO:0007669"/>
    <property type="project" value="UniProtKB-KW"/>
</dbReference>
<dbReference type="EMBL" id="BOPG01000025">
    <property type="protein sequence ID" value="GIJ56698.1"/>
    <property type="molecule type" value="Genomic_DNA"/>
</dbReference>
<dbReference type="SUPFAM" id="SSF46785">
    <property type="entry name" value="Winged helix' DNA-binding domain"/>
    <property type="match status" value="1"/>
</dbReference>
<gene>
    <name evidence="5" type="ORF">Vau01_042140</name>
</gene>
<dbReference type="Pfam" id="PF12802">
    <property type="entry name" value="MarR_2"/>
    <property type="match status" value="1"/>
</dbReference>
<dbReference type="InterPro" id="IPR000835">
    <property type="entry name" value="HTH_MarR-typ"/>
</dbReference>
<name>A0A8J4E0G9_9ACTN</name>
<keyword evidence="6" id="KW-1185">Reference proteome</keyword>
<keyword evidence="2" id="KW-0238">DNA-binding</keyword>
<dbReference type="Proteomes" id="UP000612585">
    <property type="component" value="Unassembled WGS sequence"/>
</dbReference>
<keyword evidence="1" id="KW-0805">Transcription regulation</keyword>
<dbReference type="PROSITE" id="PS50995">
    <property type="entry name" value="HTH_MARR_2"/>
    <property type="match status" value="1"/>
</dbReference>
<dbReference type="GO" id="GO:0003700">
    <property type="term" value="F:DNA-binding transcription factor activity"/>
    <property type="evidence" value="ECO:0007669"/>
    <property type="project" value="InterPro"/>
</dbReference>
<evidence type="ECO:0000256" key="3">
    <source>
        <dbReference type="ARBA" id="ARBA00023163"/>
    </source>
</evidence>
<dbReference type="PROSITE" id="PS01117">
    <property type="entry name" value="HTH_MARR_1"/>
    <property type="match status" value="1"/>
</dbReference>
<dbReference type="SMART" id="SM00347">
    <property type="entry name" value="HTH_MARR"/>
    <property type="match status" value="1"/>
</dbReference>
<accession>A0A8J4E0G9</accession>
<sequence length="163" mass="17879">MSRRTPITDGRPRPDNLAVLLREVFVALNDRALARLAERGHGVVRAAHSAVFQYLDDTGTTVSTLAERAQVTKQAMAELVAHLETHGYVVREPDPADRRAKLVMPTARGREVVAIAQQLVPEMDAVIAGWLGAGRAKDLRADLEKLRAHLLSTGTQVWRPPPP</sequence>
<dbReference type="InterPro" id="IPR023187">
    <property type="entry name" value="Tscrpt_reg_MarR-type_CS"/>
</dbReference>
<evidence type="ECO:0000256" key="2">
    <source>
        <dbReference type="ARBA" id="ARBA00023125"/>
    </source>
</evidence>
<dbReference type="InterPro" id="IPR039422">
    <property type="entry name" value="MarR/SlyA-like"/>
</dbReference>
<evidence type="ECO:0000256" key="1">
    <source>
        <dbReference type="ARBA" id="ARBA00023015"/>
    </source>
</evidence>
<dbReference type="RefSeq" id="WP_203995463.1">
    <property type="nucleotide sequence ID" value="NZ_BOPG01000025.1"/>
</dbReference>
<evidence type="ECO:0000259" key="4">
    <source>
        <dbReference type="PROSITE" id="PS50995"/>
    </source>
</evidence>
<keyword evidence="3" id="KW-0804">Transcription</keyword>
<proteinExistence type="predicted"/>
<organism evidence="5 6">
    <name type="scientific">Virgisporangium aurantiacum</name>
    <dbReference type="NCBI Taxonomy" id="175570"/>
    <lineage>
        <taxon>Bacteria</taxon>
        <taxon>Bacillati</taxon>
        <taxon>Actinomycetota</taxon>
        <taxon>Actinomycetes</taxon>
        <taxon>Micromonosporales</taxon>
        <taxon>Micromonosporaceae</taxon>
        <taxon>Virgisporangium</taxon>
    </lineage>
</organism>
<protein>
    <submittedName>
        <fullName evidence="5">MarR family transcriptional regulator</fullName>
    </submittedName>
</protein>
<dbReference type="InterPro" id="IPR036390">
    <property type="entry name" value="WH_DNA-bd_sf"/>
</dbReference>
<evidence type="ECO:0000313" key="6">
    <source>
        <dbReference type="Proteomes" id="UP000612585"/>
    </source>
</evidence>
<dbReference type="GO" id="GO:0006950">
    <property type="term" value="P:response to stress"/>
    <property type="evidence" value="ECO:0007669"/>
    <property type="project" value="TreeGrafter"/>
</dbReference>
<evidence type="ECO:0000313" key="5">
    <source>
        <dbReference type="EMBL" id="GIJ56698.1"/>
    </source>
</evidence>
<dbReference type="PANTHER" id="PTHR33164:SF57">
    <property type="entry name" value="MARR-FAMILY TRANSCRIPTIONAL REGULATOR"/>
    <property type="match status" value="1"/>
</dbReference>
<feature type="domain" description="HTH marR-type" evidence="4">
    <location>
        <begin position="14"/>
        <end position="148"/>
    </location>
</feature>